<feature type="region of interest" description="Disordered" evidence="2">
    <location>
        <begin position="128"/>
        <end position="152"/>
    </location>
</feature>
<evidence type="ECO:0000313" key="3">
    <source>
        <dbReference type="EMBL" id="RKF74946.1"/>
    </source>
</evidence>
<protein>
    <submittedName>
        <fullName evidence="3">Uncharacterized protein</fullName>
    </submittedName>
</protein>
<reference evidence="3 4" key="1">
    <citation type="journal article" date="2018" name="BMC Genomics">
        <title>Comparative genome analyses reveal sequence features reflecting distinct modes of host-adaptation between dicot and monocot powdery mildew.</title>
        <authorList>
            <person name="Wu Y."/>
            <person name="Ma X."/>
            <person name="Pan Z."/>
            <person name="Kale S.D."/>
            <person name="Song Y."/>
            <person name="King H."/>
            <person name="Zhang Q."/>
            <person name="Presley C."/>
            <person name="Deng X."/>
            <person name="Wei C.I."/>
            <person name="Xiao S."/>
        </authorList>
    </citation>
    <scope>NUCLEOTIDE SEQUENCE [LARGE SCALE GENOMIC DNA]</scope>
    <source>
        <strain evidence="3">UMSG1</strain>
    </source>
</reference>
<feature type="compositionally biased region" description="Basic and acidic residues" evidence="2">
    <location>
        <begin position="128"/>
        <end position="142"/>
    </location>
</feature>
<keyword evidence="1" id="KW-0175">Coiled coil</keyword>
<feature type="region of interest" description="Disordered" evidence="2">
    <location>
        <begin position="27"/>
        <end position="46"/>
    </location>
</feature>
<evidence type="ECO:0000313" key="4">
    <source>
        <dbReference type="Proteomes" id="UP000285326"/>
    </source>
</evidence>
<evidence type="ECO:0000256" key="1">
    <source>
        <dbReference type="SAM" id="Coils"/>
    </source>
</evidence>
<sequence length="804" mass="89928">MKKMDNGIDVPKADTLKQRISPIGYKMIKPENFQGDTKTSRSKHEDPVLGKLSFSLQNELLPIANSNSGNAKVESLSTQLAYSVNLKPSRTKHKLNLSEGSKNSRTTQSIEKIGKSLESPQFFEKHLGQESPVRQDERKSNDIHGYSCKTSPTEQTIKANRWKKLEGLFNGKKREPKIVPTQSRYPGSSKPLMAFKQVQSSTSGNLEAEEKERTAPSKSCVRTKSKMTYPKQGSSRRCNITPIKSDNQYLESAISKDVSPTLEVEIPNIKLDRYSVMFSGVLQNSRSNVRSFNTRQRAYVEKFKKINEELAAKERELDEKMKRLEQIASSSDLQLKSNIASCSRETSSSKLGLNKQEDISLNFSHSNEPSTFTSSSSLSLDFEASYEPNYPTSESTSGDRPHHDARKNMRSPFQLPEVPQGFELGLTNEQYFEFWFSDSLIKSETKNLSSSFLDVKQSKDLETKSQTRTKEFELPFFSPNSSLDSLPSTLTTKTSINSPSDISSSAVKKLIPSDTLSEFWNQGHEPYLYTSNSSLNSSSSSPTSNKSSISPLSVPSSTEYYEENHLKFFPHFDAALPSCIPASSVVTTCTADPNSSYQNSGKSSYSSRVPRALKRAPSSSKRSESSKTFVRPSHNKYQKKTKLSSPTISSPSLNYKQSNPVKIASKAVGSPLDVFALATNEELAHFICPSRTGTKELPSRGDSSFPNQHNIKERLIIGAKPRLPDLVVVDEDDKQMWEKKLPFFLKSCKKILEDAKFSDSFNIGVVQNDDHFSHDGTPNYREVLANKSRKSYHVVVERINSADT</sequence>
<proteinExistence type="predicted"/>
<feature type="region of interest" description="Disordered" evidence="2">
    <location>
        <begin position="385"/>
        <end position="407"/>
    </location>
</feature>
<evidence type="ECO:0000256" key="2">
    <source>
        <dbReference type="SAM" id="MobiDB-lite"/>
    </source>
</evidence>
<dbReference type="EMBL" id="MCBS01023695">
    <property type="protein sequence ID" value="RKF74946.1"/>
    <property type="molecule type" value="Genomic_DNA"/>
</dbReference>
<dbReference type="AlphaFoldDB" id="A0A420IK68"/>
<feature type="coiled-coil region" evidence="1">
    <location>
        <begin position="296"/>
        <end position="330"/>
    </location>
</feature>
<feature type="region of interest" description="Disordered" evidence="2">
    <location>
        <begin position="198"/>
        <end position="236"/>
    </location>
</feature>
<name>A0A420IK68_9PEZI</name>
<gene>
    <name evidence="3" type="ORF">GcM1_236002</name>
</gene>
<dbReference type="Proteomes" id="UP000285326">
    <property type="component" value="Unassembled WGS sequence"/>
</dbReference>
<feature type="compositionally biased region" description="Basic residues" evidence="2">
    <location>
        <begin position="633"/>
        <end position="642"/>
    </location>
</feature>
<feature type="region of interest" description="Disordered" evidence="2">
    <location>
        <begin position="532"/>
        <end position="555"/>
    </location>
</feature>
<comment type="caution">
    <text evidence="3">The sequence shown here is derived from an EMBL/GenBank/DDBJ whole genome shotgun (WGS) entry which is preliminary data.</text>
</comment>
<feature type="region of interest" description="Disordered" evidence="2">
    <location>
        <begin position="592"/>
        <end position="651"/>
    </location>
</feature>
<organism evidence="3 4">
    <name type="scientific">Golovinomyces cichoracearum</name>
    <dbReference type="NCBI Taxonomy" id="62708"/>
    <lineage>
        <taxon>Eukaryota</taxon>
        <taxon>Fungi</taxon>
        <taxon>Dikarya</taxon>
        <taxon>Ascomycota</taxon>
        <taxon>Pezizomycotina</taxon>
        <taxon>Leotiomycetes</taxon>
        <taxon>Erysiphales</taxon>
        <taxon>Erysiphaceae</taxon>
        <taxon>Golovinomyces</taxon>
    </lineage>
</organism>
<accession>A0A420IK68</accession>
<feature type="compositionally biased region" description="Low complexity" evidence="2">
    <location>
        <begin position="594"/>
        <end position="607"/>
    </location>
</feature>